<reference evidence="2 3" key="1">
    <citation type="journal article" date="2012" name="BMC Genomics">
        <title>Sequencing the genome of Marssonina brunnea reveals fungus-poplar co-evolution.</title>
        <authorList>
            <person name="Zhu S."/>
            <person name="Cao Y.-Z."/>
            <person name="Jiang C."/>
            <person name="Tan B.-Y."/>
            <person name="Wang Z."/>
            <person name="Feng S."/>
            <person name="Zhang L."/>
            <person name="Su X.-H."/>
            <person name="Brejova B."/>
            <person name="Vinar T."/>
            <person name="Xu M."/>
            <person name="Wang M.-X."/>
            <person name="Zhang S.-G."/>
            <person name="Huang M.-R."/>
            <person name="Wu R."/>
            <person name="Zhou Y."/>
        </authorList>
    </citation>
    <scope>NUCLEOTIDE SEQUENCE [LARGE SCALE GENOMIC DNA]</scope>
    <source>
        <strain evidence="2 3">MB_m1</strain>
    </source>
</reference>
<dbReference type="PANTHER" id="PTHR39219">
    <property type="entry name" value="ER MEMBRANE PROTEIN COMPLEX SUBUNIT 10"/>
    <property type="match status" value="1"/>
</dbReference>
<keyword evidence="1" id="KW-0732">Signal</keyword>
<evidence type="ECO:0000313" key="2">
    <source>
        <dbReference type="EMBL" id="EKD19025.1"/>
    </source>
</evidence>
<protein>
    <submittedName>
        <fullName evidence="2">Cyclin-dependent protein kinase regulator pho80</fullName>
    </submittedName>
</protein>
<evidence type="ECO:0000256" key="1">
    <source>
        <dbReference type="SAM" id="SignalP"/>
    </source>
</evidence>
<dbReference type="AlphaFoldDB" id="K1WMT3"/>
<accession>K1WMT3</accession>
<keyword evidence="3" id="KW-1185">Reference proteome</keyword>
<dbReference type="HOGENOM" id="CLU_071095_1_0_1"/>
<dbReference type="eggNOG" id="ENOG502SCMA">
    <property type="taxonomic scope" value="Eukaryota"/>
</dbReference>
<dbReference type="PANTHER" id="PTHR39219:SF1">
    <property type="entry name" value="ER MEMBRANE PROTEIN COMPLEX SUBUNIT 10"/>
    <property type="match status" value="1"/>
</dbReference>
<dbReference type="GO" id="GO:0016301">
    <property type="term" value="F:kinase activity"/>
    <property type="evidence" value="ECO:0007669"/>
    <property type="project" value="UniProtKB-KW"/>
</dbReference>
<dbReference type="EMBL" id="JH921431">
    <property type="protein sequence ID" value="EKD19025.1"/>
    <property type="molecule type" value="Genomic_DNA"/>
</dbReference>
<gene>
    <name evidence="2" type="ORF">MBM_02262</name>
</gene>
<feature type="signal peptide" evidence="1">
    <location>
        <begin position="1"/>
        <end position="19"/>
    </location>
</feature>
<feature type="chain" id="PRO_5003852983" evidence="1">
    <location>
        <begin position="20"/>
        <end position="280"/>
    </location>
</feature>
<keyword evidence="2" id="KW-0808">Transferase</keyword>
<dbReference type="InParanoid" id="K1WMT3"/>
<evidence type="ECO:0000313" key="3">
    <source>
        <dbReference type="Proteomes" id="UP000006753"/>
    </source>
</evidence>
<name>K1WMT3_MARBU</name>
<proteinExistence type="predicted"/>
<dbReference type="OMA" id="ADIFYWP"/>
<dbReference type="OrthoDB" id="1894652at2759"/>
<dbReference type="KEGG" id="mbe:MBM_02262"/>
<dbReference type="Proteomes" id="UP000006753">
    <property type="component" value="Unassembled WGS sequence"/>
</dbReference>
<sequence>MRLFTTLIAICAPALAAAAASSSSLIDSTTIYIQPLAPTSSSPEPVPLAEIKYSLSTLSSEIVSYIPPDLDLLSATKLLRVGIFDPSTSTWKSSVSSTSAETFAKGYSPTIVVNLDRQGGVVGVSIKSGRIDAGATRDFGPRVRVVGMREGKVPDLNRPVVLSPEGKLAEPVVEKTLLQKYWWGEFVPVSLVFWGVVKGGGGASESCADGRGSWVGGADVTFDIWGACGIGERNDCRKFGGHEQNIWTQFASMSRRRMDLLFEVIDAPVSILFNFKSWPA</sequence>
<keyword evidence="2" id="KW-0418">Kinase</keyword>
<organism evidence="2 3">
    <name type="scientific">Marssonina brunnea f. sp. multigermtubi (strain MB_m1)</name>
    <name type="common">Marssonina leaf spot fungus</name>
    <dbReference type="NCBI Taxonomy" id="1072389"/>
    <lineage>
        <taxon>Eukaryota</taxon>
        <taxon>Fungi</taxon>
        <taxon>Dikarya</taxon>
        <taxon>Ascomycota</taxon>
        <taxon>Pezizomycotina</taxon>
        <taxon>Leotiomycetes</taxon>
        <taxon>Helotiales</taxon>
        <taxon>Drepanopezizaceae</taxon>
        <taxon>Drepanopeziza</taxon>
    </lineage>
</organism>